<reference evidence="1" key="1">
    <citation type="submission" date="2019-08" db="EMBL/GenBank/DDBJ databases">
        <authorList>
            <person name="Kucharzyk K."/>
            <person name="Murdoch R.W."/>
            <person name="Higgins S."/>
            <person name="Loffler F."/>
        </authorList>
    </citation>
    <scope>NUCLEOTIDE SEQUENCE</scope>
</reference>
<dbReference type="EMBL" id="VSSQ01017911">
    <property type="protein sequence ID" value="MPM60654.1"/>
    <property type="molecule type" value="Genomic_DNA"/>
</dbReference>
<organism evidence="1">
    <name type="scientific">bioreactor metagenome</name>
    <dbReference type="NCBI Taxonomy" id="1076179"/>
    <lineage>
        <taxon>unclassified sequences</taxon>
        <taxon>metagenomes</taxon>
        <taxon>ecological metagenomes</taxon>
    </lineage>
</organism>
<dbReference type="AlphaFoldDB" id="A0A645BG05"/>
<sequence length="80" mass="8446">MILSEKTPRLTLPNSILTGEATYSTTLPATDNAIPAAISRTNHVPIPSDDAARAMASRIPVVPVISSVGINMVMAMEPKM</sequence>
<evidence type="ECO:0000313" key="1">
    <source>
        <dbReference type="EMBL" id="MPM60654.1"/>
    </source>
</evidence>
<gene>
    <name evidence="1" type="ORF">SDC9_107506</name>
</gene>
<name>A0A645BG05_9ZZZZ</name>
<accession>A0A645BG05</accession>
<comment type="caution">
    <text evidence="1">The sequence shown here is derived from an EMBL/GenBank/DDBJ whole genome shotgun (WGS) entry which is preliminary data.</text>
</comment>
<protein>
    <submittedName>
        <fullName evidence="1">Uncharacterized protein</fullName>
    </submittedName>
</protein>
<proteinExistence type="predicted"/>